<protein>
    <recommendedName>
        <fullName evidence="3">Rubrerythrin diiron-binding domain-containing protein</fullName>
    </recommendedName>
</protein>
<dbReference type="eggNOG" id="ENOG5032J94">
    <property type="taxonomic scope" value="Bacteria"/>
</dbReference>
<dbReference type="InterPro" id="IPR009078">
    <property type="entry name" value="Ferritin-like_SF"/>
</dbReference>
<evidence type="ECO:0000313" key="1">
    <source>
        <dbReference type="EMBL" id="ACZ62205.1"/>
    </source>
</evidence>
<sequence>MTEIIQLMADNETLIGQLYRLYAQRFPAEKAFFLSIASEEDNHHDWIINIARQAAEQNSPLKLKTFTTLAIKAYQNYMLQEMQPEKIKNLNLHQALSISLYIEKSLLEKHFLDVFKNGDPKLENITNSLVAATTEHAKRVQDKLSGITQRD</sequence>
<organism evidence="1 2">
    <name type="scientific">Dehalococcoides mccartyi (strain VS)</name>
    <dbReference type="NCBI Taxonomy" id="311424"/>
    <lineage>
        <taxon>Bacteria</taxon>
        <taxon>Bacillati</taxon>
        <taxon>Chloroflexota</taxon>
        <taxon>Dehalococcoidia</taxon>
        <taxon>Dehalococcoidales</taxon>
        <taxon>Dehalococcoidaceae</taxon>
        <taxon>Dehalococcoides</taxon>
    </lineage>
</organism>
<dbReference type="AlphaFoldDB" id="D2BIQ5"/>
<accession>D2BIQ5</accession>
<gene>
    <name evidence="1" type="ordered locus">DhcVS_1088</name>
</gene>
<evidence type="ECO:0008006" key="3">
    <source>
        <dbReference type="Google" id="ProtNLM"/>
    </source>
</evidence>
<reference evidence="1 2" key="1">
    <citation type="journal article" date="2009" name="PLoS Genet.">
        <title>Localized plasticity in the streamlined genomes of vinyl chloride respiring Dehalococcoides.</title>
        <authorList>
            <person name="McMurdie P.J."/>
            <person name="Behrens S.F."/>
            <person name="Muller J.A."/>
            <person name="Goke J."/>
            <person name="Ritalahti K.M."/>
            <person name="Wagner R."/>
            <person name="Goltsman E."/>
            <person name="Lapidus A."/>
            <person name="Holmes S."/>
            <person name="Loffler F.E."/>
            <person name="Spormann A.M."/>
        </authorList>
    </citation>
    <scope>NUCLEOTIDE SEQUENCE [LARGE SCALE GENOMIC DNA]</scope>
    <source>
        <strain evidence="1 2">VS</strain>
    </source>
</reference>
<dbReference type="EMBL" id="CP001827">
    <property type="protein sequence ID" value="ACZ62205.1"/>
    <property type="molecule type" value="Genomic_DNA"/>
</dbReference>
<dbReference type="SUPFAM" id="SSF47240">
    <property type="entry name" value="Ferritin-like"/>
    <property type="match status" value="1"/>
</dbReference>
<dbReference type="Proteomes" id="UP000002506">
    <property type="component" value="Chromosome"/>
</dbReference>
<name>D2BIQ5_DEHMV</name>
<dbReference type="HOGENOM" id="CLU_1728371_0_0_0"/>
<proteinExistence type="predicted"/>
<dbReference type="RefSeq" id="WP_012882352.1">
    <property type="nucleotide sequence ID" value="NC_013552.1"/>
</dbReference>
<evidence type="ECO:0000313" key="2">
    <source>
        <dbReference type="Proteomes" id="UP000002506"/>
    </source>
</evidence>
<dbReference type="KEGG" id="dev:DhcVS_1088"/>
<dbReference type="OrthoDB" id="166197at2"/>